<dbReference type="PANTHER" id="PTHR33223">
    <property type="entry name" value="CCHC-TYPE DOMAIN-CONTAINING PROTEIN"/>
    <property type="match status" value="1"/>
</dbReference>
<dbReference type="OrthoDB" id="1740536at2759"/>
<dbReference type="Gramene" id="evm.model.07.474">
    <property type="protein sequence ID" value="cds.evm.model.07.474"/>
    <property type="gene ID" value="evm.TU.07.474"/>
</dbReference>
<proteinExistence type="predicted"/>
<feature type="region of interest" description="Disordered" evidence="1">
    <location>
        <begin position="168"/>
        <end position="191"/>
    </location>
</feature>
<organism evidence="2 3">
    <name type="scientific">Cannabis sativa</name>
    <name type="common">Hemp</name>
    <name type="synonym">Marijuana</name>
    <dbReference type="NCBI Taxonomy" id="3483"/>
    <lineage>
        <taxon>Eukaryota</taxon>
        <taxon>Viridiplantae</taxon>
        <taxon>Streptophyta</taxon>
        <taxon>Embryophyta</taxon>
        <taxon>Tracheophyta</taxon>
        <taxon>Spermatophyta</taxon>
        <taxon>Magnoliopsida</taxon>
        <taxon>eudicotyledons</taxon>
        <taxon>Gunneridae</taxon>
        <taxon>Pentapetalae</taxon>
        <taxon>rosids</taxon>
        <taxon>fabids</taxon>
        <taxon>Rosales</taxon>
        <taxon>Cannabaceae</taxon>
        <taxon>Cannabis</taxon>
    </lineage>
</organism>
<dbReference type="AlphaFoldDB" id="A0A803Q568"/>
<keyword evidence="3" id="KW-1185">Reference proteome</keyword>
<name>A0A803Q568_CANSA</name>
<protein>
    <submittedName>
        <fullName evidence="2">Uncharacterized protein</fullName>
    </submittedName>
</protein>
<evidence type="ECO:0000313" key="2">
    <source>
        <dbReference type="EnsemblPlants" id="cds.evm.model.07.474"/>
    </source>
</evidence>
<evidence type="ECO:0000256" key="1">
    <source>
        <dbReference type="SAM" id="MobiDB-lite"/>
    </source>
</evidence>
<dbReference type="PANTHER" id="PTHR33223:SF10">
    <property type="entry name" value="AMINOTRANSFERASE-LIKE PLANT MOBILE DOMAIN-CONTAINING PROTEIN"/>
    <property type="match status" value="1"/>
</dbReference>
<evidence type="ECO:0000313" key="3">
    <source>
        <dbReference type="Proteomes" id="UP000596661"/>
    </source>
</evidence>
<reference evidence="2" key="1">
    <citation type="submission" date="2018-11" db="EMBL/GenBank/DDBJ databases">
        <authorList>
            <person name="Grassa J C."/>
        </authorList>
    </citation>
    <scope>NUCLEOTIDE SEQUENCE [LARGE SCALE GENOMIC DNA]</scope>
</reference>
<feature type="compositionally biased region" description="Polar residues" evidence="1">
    <location>
        <begin position="168"/>
        <end position="183"/>
    </location>
</feature>
<dbReference type="Proteomes" id="UP000596661">
    <property type="component" value="Chromosome 7"/>
</dbReference>
<dbReference type="EMBL" id="UZAU01000635">
    <property type="status" value="NOT_ANNOTATED_CDS"/>
    <property type="molecule type" value="Genomic_DNA"/>
</dbReference>
<accession>A0A803Q568</accession>
<reference evidence="2" key="2">
    <citation type="submission" date="2021-03" db="UniProtKB">
        <authorList>
            <consortium name="EnsemblPlants"/>
        </authorList>
    </citation>
    <scope>IDENTIFICATION</scope>
</reference>
<dbReference type="EnsemblPlants" id="evm.model.07.474">
    <property type="protein sequence ID" value="cds.evm.model.07.474"/>
    <property type="gene ID" value="evm.TU.07.474"/>
</dbReference>
<sequence length="302" mass="34636">MKESWLNLLSSRRTGDDSESNCEDREPCARNILEVELLKNFKMPEMTMYTDDTDSSDHLSRFNRVMTVMKVSNDAKFLYFPLTLGGSKEEWFKKLEPGSMDCITLPAAPQTSGMPSVKFQATPRCSLNFVIELAHYDYGLSVSGPTPKACTQYLAQFASLAASATSAPETSQSKWSSKGSTQSDSKKPKRYEYNPKYSQYIDLVDTQERVYLTARQNVHYQRPPPLYRDRSRRDPNKRCECHNDIGHTTNKCKNLKDEIENLIRLDHLYEWIRNRLSHMREGQVISQLPRGSMVQAPNIKAP</sequence>